<dbReference type="SUPFAM" id="SSF53474">
    <property type="entry name" value="alpha/beta-Hydrolases"/>
    <property type="match status" value="1"/>
</dbReference>
<name>A0A0T6BBC3_9SCAR</name>
<dbReference type="InterPro" id="IPR002018">
    <property type="entry name" value="CarbesteraseB"/>
</dbReference>
<dbReference type="Proteomes" id="UP000051574">
    <property type="component" value="Unassembled WGS sequence"/>
</dbReference>
<protein>
    <submittedName>
        <fullName evidence="3">Esterase</fullName>
    </submittedName>
</protein>
<dbReference type="OrthoDB" id="19653at2759"/>
<dbReference type="AlphaFoldDB" id="A0A0T6BBC3"/>
<organism evidence="3 4">
    <name type="scientific">Oryctes borbonicus</name>
    <dbReference type="NCBI Taxonomy" id="1629725"/>
    <lineage>
        <taxon>Eukaryota</taxon>
        <taxon>Metazoa</taxon>
        <taxon>Ecdysozoa</taxon>
        <taxon>Arthropoda</taxon>
        <taxon>Hexapoda</taxon>
        <taxon>Insecta</taxon>
        <taxon>Pterygota</taxon>
        <taxon>Neoptera</taxon>
        <taxon>Endopterygota</taxon>
        <taxon>Coleoptera</taxon>
        <taxon>Polyphaga</taxon>
        <taxon>Scarabaeiformia</taxon>
        <taxon>Scarabaeidae</taxon>
        <taxon>Dynastinae</taxon>
        <taxon>Oryctes</taxon>
    </lineage>
</organism>
<dbReference type="Gene3D" id="3.40.50.1820">
    <property type="entry name" value="alpha/beta hydrolase"/>
    <property type="match status" value="1"/>
</dbReference>
<evidence type="ECO:0000256" key="1">
    <source>
        <dbReference type="ARBA" id="ARBA00023180"/>
    </source>
</evidence>
<keyword evidence="1" id="KW-0325">Glycoprotein</keyword>
<gene>
    <name evidence="3" type="ORF">AMK59_292</name>
</gene>
<dbReference type="InterPro" id="IPR050309">
    <property type="entry name" value="Type-B_Carboxylest/Lipase"/>
</dbReference>
<dbReference type="PANTHER" id="PTHR11559">
    <property type="entry name" value="CARBOXYLESTERASE"/>
    <property type="match status" value="1"/>
</dbReference>
<sequence length="184" mass="21764">MLGITEFEFGFVAYNAIRKQEFLDRFSNEYKRVFPIIFKYERNTSRSNEISTSLKQFYFGDGVVENTTHTKDGIEHIYADGITGFALNRATKLISDKNTENTYYYCFTYKGRYSFFYLPDTNRTQTMGAVHHDDLIYLFYMSTLFPYITKNDPEWAIVNRSVRMWGNFVITGFVECRLINNRNC</sequence>
<comment type="caution">
    <text evidence="3">The sequence shown here is derived from an EMBL/GenBank/DDBJ whole genome shotgun (WGS) entry which is preliminary data.</text>
</comment>
<evidence type="ECO:0000313" key="3">
    <source>
        <dbReference type="EMBL" id="KRT84650.1"/>
    </source>
</evidence>
<dbReference type="InterPro" id="IPR029058">
    <property type="entry name" value="AB_hydrolase_fold"/>
</dbReference>
<accession>A0A0T6BBC3</accession>
<keyword evidence="4" id="KW-1185">Reference proteome</keyword>
<dbReference type="Pfam" id="PF00135">
    <property type="entry name" value="COesterase"/>
    <property type="match status" value="1"/>
</dbReference>
<proteinExistence type="predicted"/>
<reference evidence="3 4" key="1">
    <citation type="submission" date="2015-09" db="EMBL/GenBank/DDBJ databases">
        <title>Draft genome of the scarab beetle Oryctes borbonicus.</title>
        <authorList>
            <person name="Meyer J.M."/>
            <person name="Markov G.V."/>
            <person name="Baskaran P."/>
            <person name="Herrmann M."/>
            <person name="Sommer R.J."/>
            <person name="Roedelsperger C."/>
        </authorList>
    </citation>
    <scope>NUCLEOTIDE SEQUENCE [LARGE SCALE GENOMIC DNA]</scope>
    <source>
        <strain evidence="3">OB123</strain>
        <tissue evidence="3">Whole animal</tissue>
    </source>
</reference>
<evidence type="ECO:0000259" key="2">
    <source>
        <dbReference type="Pfam" id="PF00135"/>
    </source>
</evidence>
<dbReference type="EMBL" id="LJIG01002290">
    <property type="protein sequence ID" value="KRT84650.1"/>
    <property type="molecule type" value="Genomic_DNA"/>
</dbReference>
<evidence type="ECO:0000313" key="4">
    <source>
        <dbReference type="Proteomes" id="UP000051574"/>
    </source>
</evidence>
<feature type="domain" description="Carboxylesterase type B" evidence="2">
    <location>
        <begin position="1"/>
        <end position="173"/>
    </location>
</feature>